<comment type="caution">
    <text evidence="1">The sequence shown here is derived from an EMBL/GenBank/DDBJ whole genome shotgun (WGS) entry which is preliminary data.</text>
</comment>
<gene>
    <name evidence="1" type="ORF">OJ995_10060</name>
</gene>
<organism evidence="1 2">
    <name type="scientific">Flavobacterium lacisediminis</name>
    <dbReference type="NCBI Taxonomy" id="2989705"/>
    <lineage>
        <taxon>Bacteria</taxon>
        <taxon>Pseudomonadati</taxon>
        <taxon>Bacteroidota</taxon>
        <taxon>Flavobacteriia</taxon>
        <taxon>Flavobacteriales</taxon>
        <taxon>Flavobacteriaceae</taxon>
        <taxon>Flavobacterium</taxon>
    </lineage>
</organism>
<reference evidence="1" key="1">
    <citation type="submission" date="2022-10" db="EMBL/GenBank/DDBJ databases">
        <title>Flavobacterium sp. nov., a bacterium isolated from lake sediment.</title>
        <authorList>
            <person name="Qu J.-H."/>
        </authorList>
    </citation>
    <scope>NUCLEOTIDE SEQUENCE</scope>
    <source>
        <strain evidence="1">TH16-21</strain>
    </source>
</reference>
<accession>A0ABT3EJ04</accession>
<dbReference type="PROSITE" id="PS51257">
    <property type="entry name" value="PROKAR_LIPOPROTEIN"/>
    <property type="match status" value="1"/>
</dbReference>
<dbReference type="RefSeq" id="WP_264369291.1">
    <property type="nucleotide sequence ID" value="NZ_JAPCIO010000006.1"/>
</dbReference>
<dbReference type="Proteomes" id="UP001165677">
    <property type="component" value="Unassembled WGS sequence"/>
</dbReference>
<evidence type="ECO:0000313" key="1">
    <source>
        <dbReference type="EMBL" id="MCW1148564.1"/>
    </source>
</evidence>
<sequence length="268" mass="31697">MAKNILLLILIISTLSCSVSKHKSDTDFESFQDFKKVKIAKLFSISEYKTVPDTSKIDFHFDRKGKLIKQVDYYKNGKITTQFLYNKNGFIIEEFSTNNDSTSFSKNTYEYDKNSNLINYKNFSEGKLIFEKIMTYDKKNNLSETKYIHNSSGKISIEKYFQNYNANSEEIITIDSTRNEKTSFIRFYDKKGNIIKTNFLSKGSNSTSKFEYDKNGNITKMEVFRGEKLTLTKKYKYTFDKKKNIIERKLYENDKNLVRKEIFLLDYY</sequence>
<proteinExistence type="predicted"/>
<keyword evidence="2" id="KW-1185">Reference proteome</keyword>
<evidence type="ECO:0008006" key="3">
    <source>
        <dbReference type="Google" id="ProtNLM"/>
    </source>
</evidence>
<dbReference type="Gene3D" id="2.180.10.10">
    <property type="entry name" value="RHS repeat-associated core"/>
    <property type="match status" value="1"/>
</dbReference>
<protein>
    <recommendedName>
        <fullName evidence="3">YD repeat-containing protein</fullName>
    </recommendedName>
</protein>
<dbReference type="EMBL" id="JAPCIO010000006">
    <property type="protein sequence ID" value="MCW1148564.1"/>
    <property type="molecule type" value="Genomic_DNA"/>
</dbReference>
<evidence type="ECO:0000313" key="2">
    <source>
        <dbReference type="Proteomes" id="UP001165677"/>
    </source>
</evidence>
<name>A0ABT3EJ04_9FLAO</name>